<feature type="region of interest" description="Disordered" evidence="1">
    <location>
        <begin position="1"/>
        <end position="43"/>
    </location>
</feature>
<name>A0ABQ2VB39_9ACTN</name>
<sequence length="43" mass="4492">MGKMEGKTKEAVQDAGESIRGMRDSLKGKGKGKGTGKIKGKGR</sequence>
<evidence type="ECO:0000313" key="3">
    <source>
        <dbReference type="Proteomes" id="UP000654471"/>
    </source>
</evidence>
<accession>A0ABQ2VB39</accession>
<dbReference type="RefSeq" id="WP_268249839.1">
    <property type="nucleotide sequence ID" value="NZ_BMRP01000017.1"/>
</dbReference>
<feature type="compositionally biased region" description="Basic residues" evidence="1">
    <location>
        <begin position="28"/>
        <end position="43"/>
    </location>
</feature>
<feature type="compositionally biased region" description="Basic and acidic residues" evidence="1">
    <location>
        <begin position="1"/>
        <end position="12"/>
    </location>
</feature>
<organism evidence="2 3">
    <name type="scientific">Streptomyces albospinus</name>
    <dbReference type="NCBI Taxonomy" id="285515"/>
    <lineage>
        <taxon>Bacteria</taxon>
        <taxon>Bacillati</taxon>
        <taxon>Actinomycetota</taxon>
        <taxon>Actinomycetes</taxon>
        <taxon>Kitasatosporales</taxon>
        <taxon>Streptomycetaceae</taxon>
        <taxon>Streptomyces</taxon>
    </lineage>
</organism>
<comment type="caution">
    <text evidence="2">The sequence shown here is derived from an EMBL/GenBank/DDBJ whole genome shotgun (WGS) entry which is preliminary data.</text>
</comment>
<evidence type="ECO:0000313" key="2">
    <source>
        <dbReference type="EMBL" id="GGU76194.1"/>
    </source>
</evidence>
<reference evidence="3" key="1">
    <citation type="journal article" date="2019" name="Int. J. Syst. Evol. Microbiol.">
        <title>The Global Catalogue of Microorganisms (GCM) 10K type strain sequencing project: providing services to taxonomists for standard genome sequencing and annotation.</title>
        <authorList>
            <consortium name="The Broad Institute Genomics Platform"/>
            <consortium name="The Broad Institute Genome Sequencing Center for Infectious Disease"/>
            <person name="Wu L."/>
            <person name="Ma J."/>
        </authorList>
    </citation>
    <scope>NUCLEOTIDE SEQUENCE [LARGE SCALE GENOMIC DNA]</scope>
    <source>
        <strain evidence="3">JCM 3399</strain>
    </source>
</reference>
<evidence type="ECO:0000256" key="1">
    <source>
        <dbReference type="SAM" id="MobiDB-lite"/>
    </source>
</evidence>
<dbReference type="EMBL" id="BMRP01000017">
    <property type="protein sequence ID" value="GGU76194.1"/>
    <property type="molecule type" value="Genomic_DNA"/>
</dbReference>
<proteinExistence type="predicted"/>
<gene>
    <name evidence="2" type="ORF">GCM10010211_47730</name>
</gene>
<protein>
    <recommendedName>
        <fullName evidence="4">CsbD family protein</fullName>
    </recommendedName>
</protein>
<keyword evidence="3" id="KW-1185">Reference proteome</keyword>
<evidence type="ECO:0008006" key="4">
    <source>
        <dbReference type="Google" id="ProtNLM"/>
    </source>
</evidence>
<dbReference type="Proteomes" id="UP000654471">
    <property type="component" value="Unassembled WGS sequence"/>
</dbReference>